<protein>
    <submittedName>
        <fullName evidence="11">Preprotein translocase subunit YajC</fullName>
    </submittedName>
</protein>
<comment type="caution">
    <text evidence="11">The sequence shown here is derived from an EMBL/GenBank/DDBJ whole genome shotgun (WGS) entry which is preliminary data.</text>
</comment>
<keyword evidence="6" id="KW-0653">Protein transport</keyword>
<dbReference type="RefSeq" id="WP_106121491.1">
    <property type="nucleotide sequence ID" value="NZ_PVTY01000001.1"/>
</dbReference>
<keyword evidence="5 10" id="KW-0812">Transmembrane</keyword>
<evidence type="ECO:0000256" key="2">
    <source>
        <dbReference type="ARBA" id="ARBA00006742"/>
    </source>
</evidence>
<evidence type="ECO:0000256" key="3">
    <source>
        <dbReference type="ARBA" id="ARBA00022448"/>
    </source>
</evidence>
<sequence length="113" mass="12007">MNASLYYAQLSAAEGGGDAPALDPFLLIMIAILAIFMFLTFRRGKKMRDEQNKARGGAVVGAQVVTAGGIVGTVVSRDEEAQRVTLEFSSGDRVDFLIGAIQQVVDPAVTTED</sequence>
<evidence type="ECO:0000256" key="1">
    <source>
        <dbReference type="ARBA" id="ARBA00004162"/>
    </source>
</evidence>
<evidence type="ECO:0000256" key="6">
    <source>
        <dbReference type="ARBA" id="ARBA00022927"/>
    </source>
</evidence>
<evidence type="ECO:0000256" key="8">
    <source>
        <dbReference type="ARBA" id="ARBA00023010"/>
    </source>
</evidence>
<feature type="transmembrane region" description="Helical" evidence="10">
    <location>
        <begin position="24"/>
        <end position="41"/>
    </location>
</feature>
<dbReference type="GO" id="GO:0005886">
    <property type="term" value="C:plasma membrane"/>
    <property type="evidence" value="ECO:0007669"/>
    <property type="project" value="UniProtKB-SubCell"/>
</dbReference>
<dbReference type="NCBIfam" id="TIGR00739">
    <property type="entry name" value="yajC"/>
    <property type="match status" value="1"/>
</dbReference>
<name>A0A2T0YSM4_9MICC</name>
<evidence type="ECO:0000256" key="5">
    <source>
        <dbReference type="ARBA" id="ARBA00022692"/>
    </source>
</evidence>
<evidence type="ECO:0000256" key="7">
    <source>
        <dbReference type="ARBA" id="ARBA00022989"/>
    </source>
</evidence>
<evidence type="ECO:0000313" key="12">
    <source>
        <dbReference type="Proteomes" id="UP000238217"/>
    </source>
</evidence>
<comment type="similarity">
    <text evidence="2">Belongs to the YajC family.</text>
</comment>
<evidence type="ECO:0000256" key="9">
    <source>
        <dbReference type="ARBA" id="ARBA00023136"/>
    </source>
</evidence>
<keyword evidence="12" id="KW-1185">Reference proteome</keyword>
<dbReference type="PRINTS" id="PR01853">
    <property type="entry name" value="YAJCTRNLCASE"/>
</dbReference>
<dbReference type="Proteomes" id="UP000238217">
    <property type="component" value="Unassembled WGS sequence"/>
</dbReference>
<dbReference type="InterPro" id="IPR003849">
    <property type="entry name" value="Preprotein_translocase_YajC"/>
</dbReference>
<proteinExistence type="inferred from homology"/>
<dbReference type="EMBL" id="PVTY01000001">
    <property type="protein sequence ID" value="PRZ18757.1"/>
    <property type="molecule type" value="Genomic_DNA"/>
</dbReference>
<dbReference type="PANTHER" id="PTHR33909">
    <property type="entry name" value="SEC TRANSLOCON ACCESSORY COMPLEX SUBUNIT YAJC"/>
    <property type="match status" value="1"/>
</dbReference>
<dbReference type="Pfam" id="PF02699">
    <property type="entry name" value="YajC"/>
    <property type="match status" value="1"/>
</dbReference>
<dbReference type="GO" id="GO:0015031">
    <property type="term" value="P:protein transport"/>
    <property type="evidence" value="ECO:0007669"/>
    <property type="project" value="UniProtKB-KW"/>
</dbReference>
<gene>
    <name evidence="11" type="ORF">BCL67_10163</name>
</gene>
<organism evidence="11 12">
    <name type="scientific">Nesterenkonia sandarakina</name>
    <dbReference type="NCBI Taxonomy" id="272918"/>
    <lineage>
        <taxon>Bacteria</taxon>
        <taxon>Bacillati</taxon>
        <taxon>Actinomycetota</taxon>
        <taxon>Actinomycetes</taxon>
        <taxon>Micrococcales</taxon>
        <taxon>Micrococcaceae</taxon>
        <taxon>Nesterenkonia</taxon>
    </lineage>
</organism>
<reference evidence="11 12" key="1">
    <citation type="submission" date="2018-03" db="EMBL/GenBank/DDBJ databases">
        <title>Comparative analysis of microorganisms from saline springs in Andes Mountain Range, Colombia.</title>
        <authorList>
            <person name="Rubin E."/>
        </authorList>
    </citation>
    <scope>NUCLEOTIDE SEQUENCE [LARGE SCALE GENOMIC DNA]</scope>
    <source>
        <strain evidence="11 12">CG 35</strain>
    </source>
</reference>
<accession>A0A2T0YSM4</accession>
<evidence type="ECO:0000313" key="11">
    <source>
        <dbReference type="EMBL" id="PRZ18757.1"/>
    </source>
</evidence>
<keyword evidence="9 10" id="KW-0472">Membrane</keyword>
<comment type="subcellular location">
    <subcellularLocation>
        <location evidence="1">Cell membrane</location>
        <topology evidence="1">Single-pass membrane protein</topology>
    </subcellularLocation>
</comment>
<keyword evidence="7 10" id="KW-1133">Transmembrane helix</keyword>
<keyword evidence="8" id="KW-0811">Translocation</keyword>
<evidence type="ECO:0000256" key="4">
    <source>
        <dbReference type="ARBA" id="ARBA00022475"/>
    </source>
</evidence>
<dbReference type="AlphaFoldDB" id="A0A2T0YSM4"/>
<dbReference type="OrthoDB" id="4966669at2"/>
<evidence type="ECO:0000256" key="10">
    <source>
        <dbReference type="SAM" id="Phobius"/>
    </source>
</evidence>
<keyword evidence="3" id="KW-0813">Transport</keyword>
<keyword evidence="4" id="KW-1003">Cell membrane</keyword>
<dbReference type="PANTHER" id="PTHR33909:SF1">
    <property type="entry name" value="SEC TRANSLOCON ACCESSORY COMPLEX SUBUNIT YAJC"/>
    <property type="match status" value="1"/>
</dbReference>
<dbReference type="SMART" id="SM01323">
    <property type="entry name" value="YajC"/>
    <property type="match status" value="1"/>
</dbReference>